<dbReference type="GO" id="GO:0004673">
    <property type="term" value="F:protein histidine kinase activity"/>
    <property type="evidence" value="ECO:0007669"/>
    <property type="project" value="UniProtKB-EC"/>
</dbReference>
<feature type="transmembrane region" description="Helical" evidence="7">
    <location>
        <begin position="398"/>
        <end position="415"/>
    </location>
</feature>
<evidence type="ECO:0000256" key="8">
    <source>
        <dbReference type="SAM" id="SignalP"/>
    </source>
</evidence>
<keyword evidence="6" id="KW-0175">Coiled coil</keyword>
<evidence type="ECO:0000256" key="1">
    <source>
        <dbReference type="ARBA" id="ARBA00000085"/>
    </source>
</evidence>
<reference evidence="10" key="1">
    <citation type="submission" date="2019-02" db="EMBL/GenBank/DDBJ databases">
        <title>Draft genome of the type strain Pelomonas aquatica CCUG 52575T.</title>
        <authorList>
            <person name="Gomila M."/>
            <person name="Lalucat J."/>
        </authorList>
    </citation>
    <scope>NUCLEOTIDE SEQUENCE</scope>
    <source>
        <strain evidence="10">CCUG 52575</strain>
    </source>
</reference>
<dbReference type="Proteomes" id="UP001152766">
    <property type="component" value="Unassembled WGS sequence"/>
</dbReference>
<dbReference type="EMBL" id="SGUG01000011">
    <property type="protein sequence ID" value="MDG0862640.1"/>
    <property type="molecule type" value="Genomic_DNA"/>
</dbReference>
<evidence type="ECO:0000313" key="10">
    <source>
        <dbReference type="EMBL" id="MDG0862640.1"/>
    </source>
</evidence>
<protein>
    <recommendedName>
        <fullName evidence="2">histidine kinase</fullName>
        <ecNumber evidence="2">2.7.13.3</ecNumber>
    </recommendedName>
</protein>
<feature type="transmembrane region" description="Helical" evidence="7">
    <location>
        <begin position="313"/>
        <end position="331"/>
    </location>
</feature>
<dbReference type="Pfam" id="PF07695">
    <property type="entry name" value="7TMR-DISM_7TM"/>
    <property type="match status" value="1"/>
</dbReference>
<evidence type="ECO:0000256" key="7">
    <source>
        <dbReference type="SAM" id="Phobius"/>
    </source>
</evidence>
<feature type="transmembrane region" description="Helical" evidence="7">
    <location>
        <begin position="280"/>
        <end position="301"/>
    </location>
</feature>
<evidence type="ECO:0000259" key="9">
    <source>
        <dbReference type="PROSITE" id="PS50109"/>
    </source>
</evidence>
<dbReference type="Gene3D" id="1.20.5.1930">
    <property type="match status" value="1"/>
</dbReference>
<dbReference type="InterPro" id="IPR003594">
    <property type="entry name" value="HATPase_dom"/>
</dbReference>
<keyword evidence="7" id="KW-0472">Membrane</keyword>
<accession>A0A9X4LFN5</accession>
<sequence>MPELRVLLRGWLLLLLALAVGMPAQAQRLPQPSSGIAADDAAPTELAASAWTPAQLEAWWAALRHQTVSGGDQLTLPPELLPPEAGTAWRPVVLPDVQARPGAALVGDAAGYQMRWYRLRIPPGADEPLALYLPRLATLSAAVLARHGPGWQLLLDNRHAEREQWIRPLWLPLPGAGERGLELVVALPVPAGSYHAVSRIWVGPRDVLEKRWQWRLRLQTALPQAVSLTLAVLGLFALMLWLRRPGEAIYGLFAASAAAWMVRCLHYYAGLPESPWGQDWFWWATHASMAWVMLTALLFALRFASRRAPRLERVLLGSVLLVSLFSMPLWLRRLDMVVLQYAVTAAVAAVGVAWVCRLAWRERRPELRVMALALVCGVVLGAHDLAVLAGWAWPEHVFLMPFATLTVMVSFLYAVQRRYVGAVEQFQAENSQLQENLDEQVSVLQAQNAQLREAERQQALLLERQRIMADMHDGLGSSLLSALVAMEQGSMSHEQCVEVLRECVDDLRLVIDSLEPVGHDLVSLLATMRYRLGKRLQVGGLKLEWDVQDLPPLDWLEPPDALHVLRLMQEALNNVVKHANASRVRMVTRHHGSYVEIRVEDDGAGFELQNVQHGRGLKSQIKRAQHLGGKLRIDSTPGLGTRLSLRLPVERKAQA</sequence>
<evidence type="ECO:0000313" key="11">
    <source>
        <dbReference type="Proteomes" id="UP001152766"/>
    </source>
</evidence>
<evidence type="ECO:0000256" key="5">
    <source>
        <dbReference type="ARBA" id="ARBA00023012"/>
    </source>
</evidence>
<comment type="caution">
    <text evidence="10">The sequence shown here is derived from an EMBL/GenBank/DDBJ whole genome shotgun (WGS) entry which is preliminary data.</text>
</comment>
<feature type="transmembrane region" description="Helical" evidence="7">
    <location>
        <begin position="249"/>
        <end position="268"/>
    </location>
</feature>
<evidence type="ECO:0000256" key="3">
    <source>
        <dbReference type="ARBA" id="ARBA00022679"/>
    </source>
</evidence>
<dbReference type="Gene3D" id="3.30.565.10">
    <property type="entry name" value="Histidine kinase-like ATPase, C-terminal domain"/>
    <property type="match status" value="1"/>
</dbReference>
<feature type="transmembrane region" description="Helical" evidence="7">
    <location>
        <begin position="337"/>
        <end position="360"/>
    </location>
</feature>
<keyword evidence="4" id="KW-0418">Kinase</keyword>
<dbReference type="InterPro" id="IPR050482">
    <property type="entry name" value="Sensor_HK_TwoCompSys"/>
</dbReference>
<dbReference type="PROSITE" id="PS50109">
    <property type="entry name" value="HIS_KIN"/>
    <property type="match status" value="1"/>
</dbReference>
<feature type="domain" description="Histidine kinase" evidence="9">
    <location>
        <begin position="466"/>
        <end position="651"/>
    </location>
</feature>
<keyword evidence="3" id="KW-0808">Transferase</keyword>
<comment type="catalytic activity">
    <reaction evidence="1">
        <text>ATP + protein L-histidine = ADP + protein N-phospho-L-histidine.</text>
        <dbReference type="EC" id="2.7.13.3"/>
    </reaction>
</comment>
<name>A0A9X4LFN5_9BURK</name>
<keyword evidence="11" id="KW-1185">Reference proteome</keyword>
<keyword evidence="5" id="KW-0902">Two-component regulatory system</keyword>
<keyword evidence="8" id="KW-0732">Signal</keyword>
<dbReference type="PANTHER" id="PTHR24421">
    <property type="entry name" value="NITRATE/NITRITE SENSOR PROTEIN NARX-RELATED"/>
    <property type="match status" value="1"/>
</dbReference>
<feature type="transmembrane region" description="Helical" evidence="7">
    <location>
        <begin position="221"/>
        <end position="242"/>
    </location>
</feature>
<feature type="chain" id="PRO_5040811697" description="histidine kinase" evidence="8">
    <location>
        <begin position="27"/>
        <end position="655"/>
    </location>
</feature>
<evidence type="ECO:0000256" key="4">
    <source>
        <dbReference type="ARBA" id="ARBA00022777"/>
    </source>
</evidence>
<dbReference type="Pfam" id="PF02518">
    <property type="entry name" value="HATPase_c"/>
    <property type="match status" value="1"/>
</dbReference>
<evidence type="ECO:0000256" key="6">
    <source>
        <dbReference type="SAM" id="Coils"/>
    </source>
</evidence>
<dbReference type="AlphaFoldDB" id="A0A9X4LFN5"/>
<dbReference type="EC" id="2.7.13.3" evidence="2"/>
<dbReference type="PANTHER" id="PTHR24421:SF10">
    <property type="entry name" value="NITRATE_NITRITE SENSOR PROTEIN NARQ"/>
    <property type="match status" value="1"/>
</dbReference>
<feature type="coiled-coil region" evidence="6">
    <location>
        <begin position="423"/>
        <end position="464"/>
    </location>
</feature>
<dbReference type="GO" id="GO:0000160">
    <property type="term" value="P:phosphorelay signal transduction system"/>
    <property type="evidence" value="ECO:0007669"/>
    <property type="project" value="UniProtKB-KW"/>
</dbReference>
<keyword evidence="7" id="KW-1133">Transmembrane helix</keyword>
<keyword evidence="7" id="KW-0812">Transmembrane</keyword>
<dbReference type="InterPro" id="IPR036890">
    <property type="entry name" value="HATPase_C_sf"/>
</dbReference>
<proteinExistence type="predicted"/>
<feature type="transmembrane region" description="Helical" evidence="7">
    <location>
        <begin position="372"/>
        <end position="392"/>
    </location>
</feature>
<organism evidence="10 11">
    <name type="scientific">Pelomonas aquatica</name>
    <dbReference type="NCBI Taxonomy" id="431058"/>
    <lineage>
        <taxon>Bacteria</taxon>
        <taxon>Pseudomonadati</taxon>
        <taxon>Pseudomonadota</taxon>
        <taxon>Betaproteobacteria</taxon>
        <taxon>Burkholderiales</taxon>
        <taxon>Sphaerotilaceae</taxon>
        <taxon>Roseateles</taxon>
    </lineage>
</organism>
<gene>
    <name evidence="10" type="ORF">EXJ73_09180</name>
</gene>
<dbReference type="RefSeq" id="WP_268151773.1">
    <property type="nucleotide sequence ID" value="NZ_JAPPUW010000013.1"/>
</dbReference>
<dbReference type="SUPFAM" id="SSF55874">
    <property type="entry name" value="ATPase domain of HSP90 chaperone/DNA topoisomerase II/histidine kinase"/>
    <property type="match status" value="1"/>
</dbReference>
<dbReference type="CDD" id="cd16917">
    <property type="entry name" value="HATPase_UhpB-NarQ-NarX-like"/>
    <property type="match status" value="1"/>
</dbReference>
<dbReference type="SMART" id="SM00387">
    <property type="entry name" value="HATPase_c"/>
    <property type="match status" value="1"/>
</dbReference>
<feature type="signal peptide" evidence="8">
    <location>
        <begin position="1"/>
        <end position="26"/>
    </location>
</feature>
<dbReference type="InterPro" id="IPR005467">
    <property type="entry name" value="His_kinase_dom"/>
</dbReference>
<evidence type="ECO:0000256" key="2">
    <source>
        <dbReference type="ARBA" id="ARBA00012438"/>
    </source>
</evidence>
<dbReference type="InterPro" id="IPR011623">
    <property type="entry name" value="7TMR_DISM_rcpt_extracell_dom1"/>
</dbReference>